<dbReference type="GO" id="GO:0052621">
    <property type="term" value="F:diguanylate cyclase activity"/>
    <property type="evidence" value="ECO:0007669"/>
    <property type="project" value="TreeGrafter"/>
</dbReference>
<dbReference type="InterPro" id="IPR011990">
    <property type="entry name" value="TPR-like_helical_dom_sf"/>
</dbReference>
<dbReference type="InterPro" id="IPR029787">
    <property type="entry name" value="Nucleotide_cyclase"/>
</dbReference>
<dbReference type="InterPro" id="IPR043128">
    <property type="entry name" value="Rev_trsase/Diguanyl_cyclase"/>
</dbReference>
<proteinExistence type="predicted"/>
<feature type="domain" description="GGDEF" evidence="2">
    <location>
        <begin position="440"/>
        <end position="572"/>
    </location>
</feature>
<feature type="coiled-coil region" evidence="1">
    <location>
        <begin position="377"/>
        <end position="404"/>
    </location>
</feature>
<dbReference type="InterPro" id="IPR050469">
    <property type="entry name" value="Diguanylate_Cyclase"/>
</dbReference>
<dbReference type="PROSITE" id="PS50887">
    <property type="entry name" value="GGDEF"/>
    <property type="match status" value="1"/>
</dbReference>
<dbReference type="NCBIfam" id="TIGR00254">
    <property type="entry name" value="GGDEF"/>
    <property type="match status" value="1"/>
</dbReference>
<protein>
    <submittedName>
        <fullName evidence="3">GGDEF domain-containing protein</fullName>
    </submittedName>
</protein>
<dbReference type="CDD" id="cd01949">
    <property type="entry name" value="GGDEF"/>
    <property type="match status" value="1"/>
</dbReference>
<dbReference type="PANTHER" id="PTHR45138">
    <property type="entry name" value="REGULATORY COMPONENTS OF SENSORY TRANSDUCTION SYSTEM"/>
    <property type="match status" value="1"/>
</dbReference>
<accession>A0A4R8WVJ4</accession>
<reference evidence="3 4" key="1">
    <citation type="submission" date="2019-03" db="EMBL/GenBank/DDBJ databases">
        <title>Genomics of glacier-inhabiting Cryobacterium strains.</title>
        <authorList>
            <person name="Liu Q."/>
            <person name="Xin Y.-H."/>
        </authorList>
    </citation>
    <scope>NUCLEOTIDE SEQUENCE [LARGE SCALE GENOMIC DNA]</scope>
    <source>
        <strain evidence="3 4">MDT1-3</strain>
    </source>
</reference>
<gene>
    <name evidence="3" type="ORF">E3O19_04675</name>
</gene>
<keyword evidence="4" id="KW-1185">Reference proteome</keyword>
<name>A0A4R8WVJ4_9MICO</name>
<evidence type="ECO:0000259" key="2">
    <source>
        <dbReference type="PROSITE" id="PS50887"/>
    </source>
</evidence>
<dbReference type="OrthoDB" id="23692at2"/>
<dbReference type="Proteomes" id="UP000298412">
    <property type="component" value="Unassembled WGS sequence"/>
</dbReference>
<sequence>MTTLVDSNRGKSSRGDWAMQSNQVISERRGPPQDPLTASIIEDLLAASERLSAAGRHREGAAPAEEVLALPGVTPVQQARAREMLALHRLRLGDYQASVQNGLLALEYLTSSGDLLRQSKVHCTLALAYTDTGLTEQALGHAVPALETARACGSQLAEFWALTRASTVHGAMGDTVRGVDLGRQALALSRTLDDTEARFIAVNNLGDSFLEAARAQRAAECDASLALREGLVLFREAVAMAHAQGHNFFETIALTNLVSILIELNEHDEAREKAHRCKDLARANGFRNLEVNVDAQLAEVVRAEGNLEEATAMMDAQLADPSIDEDPALQIRLHQALYEMHKQRRRFEQALVHCEKLGTLSLQRITQTAGLQSQLLINTLEVEQARHEVERSQLAAEVQRIRAEELDDQAHTDPLTHLPNRRALDRELPRLMDRARDLSQPLCAAMIDFDNFKRVNDAYGHAIGDQVLTTMAQMLRAVTRETDLAVRVGGEEFLLVFGDTDLDQAAQACERLLASVRDYAWNGVAAGLTCTVSAGLADLRPAERVSHWLERADSALYAAKNRGRDQVVTAEN</sequence>
<dbReference type="Pfam" id="PF00990">
    <property type="entry name" value="GGDEF"/>
    <property type="match status" value="1"/>
</dbReference>
<keyword evidence="1" id="KW-0175">Coiled coil</keyword>
<dbReference type="InterPro" id="IPR000160">
    <property type="entry name" value="GGDEF_dom"/>
</dbReference>
<dbReference type="SUPFAM" id="SSF55073">
    <property type="entry name" value="Nucleotide cyclase"/>
    <property type="match status" value="1"/>
</dbReference>
<dbReference type="SUPFAM" id="SSF48452">
    <property type="entry name" value="TPR-like"/>
    <property type="match status" value="2"/>
</dbReference>
<dbReference type="FunFam" id="3.30.70.270:FF:000001">
    <property type="entry name" value="Diguanylate cyclase domain protein"/>
    <property type="match status" value="1"/>
</dbReference>
<dbReference type="EMBL" id="SOFP01000022">
    <property type="protein sequence ID" value="TFC18374.1"/>
    <property type="molecule type" value="Genomic_DNA"/>
</dbReference>
<evidence type="ECO:0000313" key="4">
    <source>
        <dbReference type="Proteomes" id="UP000298412"/>
    </source>
</evidence>
<dbReference type="PANTHER" id="PTHR45138:SF9">
    <property type="entry name" value="DIGUANYLATE CYCLASE DGCM-RELATED"/>
    <property type="match status" value="1"/>
</dbReference>
<evidence type="ECO:0000313" key="3">
    <source>
        <dbReference type="EMBL" id="TFC18374.1"/>
    </source>
</evidence>
<comment type="caution">
    <text evidence="3">The sequence shown here is derived from an EMBL/GenBank/DDBJ whole genome shotgun (WGS) entry which is preliminary data.</text>
</comment>
<dbReference type="AlphaFoldDB" id="A0A4R8WVJ4"/>
<organism evidence="3 4">
    <name type="scientific">Cryobacterium algoritolerans</name>
    <dbReference type="NCBI Taxonomy" id="1259184"/>
    <lineage>
        <taxon>Bacteria</taxon>
        <taxon>Bacillati</taxon>
        <taxon>Actinomycetota</taxon>
        <taxon>Actinomycetes</taxon>
        <taxon>Micrococcales</taxon>
        <taxon>Microbacteriaceae</taxon>
        <taxon>Cryobacterium</taxon>
    </lineage>
</organism>
<evidence type="ECO:0000256" key="1">
    <source>
        <dbReference type="SAM" id="Coils"/>
    </source>
</evidence>
<dbReference type="Gene3D" id="3.30.70.270">
    <property type="match status" value="1"/>
</dbReference>
<dbReference type="SMART" id="SM00267">
    <property type="entry name" value="GGDEF"/>
    <property type="match status" value="1"/>
</dbReference>
<dbReference type="Gene3D" id="1.25.40.10">
    <property type="entry name" value="Tetratricopeptide repeat domain"/>
    <property type="match status" value="2"/>
</dbReference>